<feature type="non-terminal residue" evidence="2">
    <location>
        <position position="53"/>
    </location>
</feature>
<reference evidence="2" key="1">
    <citation type="submission" date="2020-02" db="EMBL/GenBank/DDBJ databases">
        <authorList>
            <person name="Meier V. D."/>
        </authorList>
    </citation>
    <scope>NUCLEOTIDE SEQUENCE</scope>
    <source>
        <strain evidence="2">AVDCRST_MAG49</strain>
    </source>
</reference>
<evidence type="ECO:0000313" key="2">
    <source>
        <dbReference type="EMBL" id="CAA9569952.1"/>
    </source>
</evidence>
<dbReference type="AlphaFoldDB" id="A0A6J4V6F3"/>
<protein>
    <submittedName>
        <fullName evidence="2">Uncharacterized protein</fullName>
    </submittedName>
</protein>
<feature type="compositionally biased region" description="Basic and acidic residues" evidence="1">
    <location>
        <begin position="1"/>
        <end position="14"/>
    </location>
</feature>
<feature type="non-terminal residue" evidence="2">
    <location>
        <position position="1"/>
    </location>
</feature>
<gene>
    <name evidence="2" type="ORF">AVDCRST_MAG49-3495</name>
</gene>
<organism evidence="2">
    <name type="scientific">uncultured Thermomicrobiales bacterium</name>
    <dbReference type="NCBI Taxonomy" id="1645740"/>
    <lineage>
        <taxon>Bacteria</taxon>
        <taxon>Pseudomonadati</taxon>
        <taxon>Thermomicrobiota</taxon>
        <taxon>Thermomicrobia</taxon>
        <taxon>Thermomicrobiales</taxon>
        <taxon>environmental samples</taxon>
    </lineage>
</organism>
<proteinExistence type="predicted"/>
<accession>A0A6J4V6F3</accession>
<dbReference type="EMBL" id="CADCWG010000241">
    <property type="protein sequence ID" value="CAA9569952.1"/>
    <property type="molecule type" value="Genomic_DNA"/>
</dbReference>
<evidence type="ECO:0000256" key="1">
    <source>
        <dbReference type="SAM" id="MobiDB-lite"/>
    </source>
</evidence>
<feature type="compositionally biased region" description="Basic residues" evidence="1">
    <location>
        <begin position="15"/>
        <end position="43"/>
    </location>
</feature>
<name>A0A6J4V6F3_9BACT</name>
<feature type="region of interest" description="Disordered" evidence="1">
    <location>
        <begin position="1"/>
        <end position="53"/>
    </location>
</feature>
<sequence>DHRDGADGRDDASRRPRPRRTWRRRHRPDPAQRRLRPAIRRGHQGFLPAGATM</sequence>